<evidence type="ECO:0000256" key="1">
    <source>
        <dbReference type="ARBA" id="ARBA00010838"/>
    </source>
</evidence>
<dbReference type="FunFam" id="3.20.20.80:FF:000004">
    <property type="entry name" value="Beta-glucosidase 6-phospho-beta-glucosidase"/>
    <property type="match status" value="1"/>
</dbReference>
<dbReference type="PRINTS" id="PR00131">
    <property type="entry name" value="GLHYDRLASE1"/>
</dbReference>
<protein>
    <submittedName>
        <fullName evidence="5">6-phospho-beta-glucosidase</fullName>
        <ecNumber evidence="5">3.2.1.86</ecNumber>
    </submittedName>
</protein>
<dbReference type="GO" id="GO:0016052">
    <property type="term" value="P:carbohydrate catabolic process"/>
    <property type="evidence" value="ECO:0007669"/>
    <property type="project" value="TreeGrafter"/>
</dbReference>
<proteinExistence type="inferred from homology"/>
<dbReference type="PANTHER" id="PTHR10353:SF296">
    <property type="entry name" value="6-PHOSPHO-BETA-GLUCOSIDASE"/>
    <property type="match status" value="1"/>
</dbReference>
<dbReference type="PROSITE" id="PS00653">
    <property type="entry name" value="GLYCOSYL_HYDROL_F1_2"/>
    <property type="match status" value="1"/>
</dbReference>
<evidence type="ECO:0000256" key="3">
    <source>
        <dbReference type="ARBA" id="ARBA00023295"/>
    </source>
</evidence>
<dbReference type="Proteomes" id="UP000261032">
    <property type="component" value="Unassembled WGS sequence"/>
</dbReference>
<dbReference type="GO" id="GO:0008706">
    <property type="term" value="F:6-phospho-beta-glucosidase activity"/>
    <property type="evidence" value="ECO:0007669"/>
    <property type="project" value="UniProtKB-EC"/>
</dbReference>
<dbReference type="GO" id="GO:0005829">
    <property type="term" value="C:cytosol"/>
    <property type="evidence" value="ECO:0007669"/>
    <property type="project" value="TreeGrafter"/>
</dbReference>
<dbReference type="Pfam" id="PF00232">
    <property type="entry name" value="Glyco_hydro_1"/>
    <property type="match status" value="1"/>
</dbReference>
<evidence type="ECO:0000256" key="4">
    <source>
        <dbReference type="RuleBase" id="RU003690"/>
    </source>
</evidence>
<dbReference type="NCBIfam" id="NF007158">
    <property type="entry name" value="PRK09593.1"/>
    <property type="match status" value="1"/>
</dbReference>
<dbReference type="NCBIfam" id="NF007356">
    <property type="entry name" value="PRK09852.1"/>
    <property type="match status" value="1"/>
</dbReference>
<dbReference type="InterPro" id="IPR033132">
    <property type="entry name" value="GH_1_N_CS"/>
</dbReference>
<name>A0A3E3EAX6_9FIRM</name>
<comment type="caution">
    <text evidence="5">The sequence shown here is derived from an EMBL/GenBank/DDBJ whole genome shotgun (WGS) entry which is preliminary data.</text>
</comment>
<reference evidence="5 6" key="1">
    <citation type="submission" date="2018-08" db="EMBL/GenBank/DDBJ databases">
        <title>A genome reference for cultivated species of the human gut microbiota.</title>
        <authorList>
            <person name="Zou Y."/>
            <person name="Xue W."/>
            <person name="Luo G."/>
        </authorList>
    </citation>
    <scope>NUCLEOTIDE SEQUENCE [LARGE SCALE GENOMIC DNA]</scope>
    <source>
        <strain evidence="5 6">OM06-4</strain>
    </source>
</reference>
<evidence type="ECO:0000313" key="5">
    <source>
        <dbReference type="EMBL" id="RGD78969.1"/>
    </source>
</evidence>
<evidence type="ECO:0000313" key="6">
    <source>
        <dbReference type="Proteomes" id="UP000261032"/>
    </source>
</evidence>
<dbReference type="InterPro" id="IPR017853">
    <property type="entry name" value="GH"/>
</dbReference>
<keyword evidence="3 5" id="KW-0326">Glycosidase</keyword>
<evidence type="ECO:0000256" key="2">
    <source>
        <dbReference type="ARBA" id="ARBA00022801"/>
    </source>
</evidence>
<organism evidence="5 6">
    <name type="scientific">Thomasclavelia ramosa</name>
    <dbReference type="NCBI Taxonomy" id="1547"/>
    <lineage>
        <taxon>Bacteria</taxon>
        <taxon>Bacillati</taxon>
        <taxon>Bacillota</taxon>
        <taxon>Erysipelotrichia</taxon>
        <taxon>Erysipelotrichales</taxon>
        <taxon>Coprobacillaceae</taxon>
        <taxon>Thomasclavelia</taxon>
    </lineage>
</organism>
<accession>A0A3E3EAX6</accession>
<keyword evidence="2 5" id="KW-0378">Hydrolase</keyword>
<comment type="similarity">
    <text evidence="1 4">Belongs to the glycosyl hydrolase 1 family.</text>
</comment>
<dbReference type="InterPro" id="IPR001360">
    <property type="entry name" value="Glyco_hydro_1"/>
</dbReference>
<dbReference type="AlphaFoldDB" id="A0A3E3EAX6"/>
<dbReference type="RefSeq" id="WP_117582493.1">
    <property type="nucleotide sequence ID" value="NZ_JAQEEX010000043.1"/>
</dbReference>
<dbReference type="EC" id="3.2.1.86" evidence="5"/>
<dbReference type="Gene3D" id="3.20.20.80">
    <property type="entry name" value="Glycosidases"/>
    <property type="match status" value="1"/>
</dbReference>
<gene>
    <name evidence="5" type="ORF">DXB93_16585</name>
</gene>
<dbReference type="PANTHER" id="PTHR10353">
    <property type="entry name" value="GLYCOSYL HYDROLASE"/>
    <property type="match status" value="1"/>
</dbReference>
<sequence length="482" mass="55902">MKRKQLGFPDHFLWGGATAANQCEGAHLEDGRGLGHIDLVPQGSERWNVMSGTLDSLQQKPNTYYPSMKGIDFYHHYKEDIALFAEMGFKVFRMSIDWARIFPLGIDEKPNEKGLQFYEDVFNELHRYGIEPLVTMTHYDIPLELVKRYNGWESRETIECFKKYVKTILTRYKGMVKYWLTFNEINCITSLPYYAAGVVIRSEEERLQQIYTAVHHELVASAWAVKIAHEIDKNNMVGCMLAAGVTYPYRCAPEDVWLAHASGRGKFFFSDVLVRGEYPEYKLKEFERIGFDIPFFKEDKEVLKNHTVDFISFSYYSSQLVCADQNVIAEKAEGNVFPTLRNPYLKEKDTAWKWQIDALGLRTTLNQFYERYQKPLFIAENGVGGIDTLENGRVHDEYHIHYLREHIKAMKDAITLDGVDLMGYTSWGCIDLVSASTGQMKKRYGYIYVDADDLGQGSYQRYKKDSFEWYKKVIATNGEDLD</sequence>
<dbReference type="SUPFAM" id="SSF51445">
    <property type="entry name" value="(Trans)glycosidases"/>
    <property type="match status" value="1"/>
</dbReference>
<dbReference type="EMBL" id="QUSL01000040">
    <property type="protein sequence ID" value="RGD78969.1"/>
    <property type="molecule type" value="Genomic_DNA"/>
</dbReference>